<keyword evidence="11" id="KW-1185">Reference proteome</keyword>
<evidence type="ECO:0000256" key="4">
    <source>
        <dbReference type="ARBA" id="ARBA00023295"/>
    </source>
</evidence>
<dbReference type="Pfam" id="PF00704">
    <property type="entry name" value="Glyco_hydro_18"/>
    <property type="match status" value="1"/>
</dbReference>
<dbReference type="GO" id="GO:0008061">
    <property type="term" value="F:chitin binding"/>
    <property type="evidence" value="ECO:0007669"/>
    <property type="project" value="InterPro"/>
</dbReference>
<dbReference type="PANTHER" id="PTHR11177">
    <property type="entry name" value="CHITINASE"/>
    <property type="match status" value="1"/>
</dbReference>
<keyword evidence="4 5" id="KW-0326">Glycosidase</keyword>
<gene>
    <name evidence="10" type="primary">6030807</name>
    <name evidence="9" type="ORF">CpipJ_CPIJ000007</name>
</gene>
<evidence type="ECO:0000259" key="8">
    <source>
        <dbReference type="PROSITE" id="PS51910"/>
    </source>
</evidence>
<evidence type="ECO:0000313" key="11">
    <source>
        <dbReference type="Proteomes" id="UP000002320"/>
    </source>
</evidence>
<dbReference type="InterPro" id="IPR029070">
    <property type="entry name" value="Chitinase_insertion_sf"/>
</dbReference>
<evidence type="ECO:0000256" key="3">
    <source>
        <dbReference type="ARBA" id="ARBA00023157"/>
    </source>
</evidence>
<feature type="region of interest" description="Disordered" evidence="7">
    <location>
        <begin position="351"/>
        <end position="420"/>
    </location>
</feature>
<dbReference type="EnsemblMetazoa" id="CPIJ000007-RA">
    <property type="protein sequence ID" value="CPIJ000007-PA"/>
    <property type="gene ID" value="CPIJ000007"/>
</dbReference>
<evidence type="ECO:0000256" key="2">
    <source>
        <dbReference type="ARBA" id="ARBA00022801"/>
    </source>
</evidence>
<dbReference type="STRING" id="7176.B0VZ32"/>
<dbReference type="SUPFAM" id="SSF51445">
    <property type="entry name" value="(Trans)glycosidases"/>
    <property type="match status" value="1"/>
</dbReference>
<proteinExistence type="inferred from homology"/>
<feature type="region of interest" description="Disordered" evidence="7">
    <location>
        <begin position="458"/>
        <end position="477"/>
    </location>
</feature>
<dbReference type="FunFam" id="3.10.50.10:FF:000001">
    <property type="entry name" value="Chitinase 3-like 1"/>
    <property type="match status" value="1"/>
</dbReference>
<evidence type="ECO:0000256" key="1">
    <source>
        <dbReference type="ARBA" id="ARBA00022729"/>
    </source>
</evidence>
<dbReference type="PROSITE" id="PS01095">
    <property type="entry name" value="GH18_1"/>
    <property type="match status" value="1"/>
</dbReference>
<dbReference type="KEGG" id="cqu:CpipJ_CPIJ000007"/>
<dbReference type="GO" id="GO:0004568">
    <property type="term" value="F:chitinase activity"/>
    <property type="evidence" value="ECO:0007669"/>
    <property type="project" value="UniProtKB-ARBA"/>
</dbReference>
<dbReference type="InParanoid" id="B0VZ32"/>
<dbReference type="SMART" id="SM00636">
    <property type="entry name" value="Glyco_18"/>
    <property type="match status" value="1"/>
</dbReference>
<feature type="compositionally biased region" description="Low complexity" evidence="7">
    <location>
        <begin position="373"/>
        <end position="412"/>
    </location>
</feature>
<dbReference type="InterPro" id="IPR011583">
    <property type="entry name" value="Chitinase_II/V-like_cat"/>
</dbReference>
<dbReference type="GO" id="GO:0005975">
    <property type="term" value="P:carbohydrate metabolic process"/>
    <property type="evidence" value="ECO:0007669"/>
    <property type="project" value="InterPro"/>
</dbReference>
<organism>
    <name type="scientific">Culex quinquefasciatus</name>
    <name type="common">Southern house mosquito</name>
    <name type="synonym">Culex pungens</name>
    <dbReference type="NCBI Taxonomy" id="7176"/>
    <lineage>
        <taxon>Eukaryota</taxon>
        <taxon>Metazoa</taxon>
        <taxon>Ecdysozoa</taxon>
        <taxon>Arthropoda</taxon>
        <taxon>Hexapoda</taxon>
        <taxon>Insecta</taxon>
        <taxon>Pterygota</taxon>
        <taxon>Neoptera</taxon>
        <taxon>Endopterygota</taxon>
        <taxon>Diptera</taxon>
        <taxon>Nematocera</taxon>
        <taxon>Culicoidea</taxon>
        <taxon>Culicidae</taxon>
        <taxon>Culicinae</taxon>
        <taxon>Culicini</taxon>
        <taxon>Culex</taxon>
        <taxon>Culex</taxon>
    </lineage>
</organism>
<dbReference type="PANTHER" id="PTHR11177:SF360">
    <property type="entry name" value="CHITINASE 4-RELATED"/>
    <property type="match status" value="1"/>
</dbReference>
<dbReference type="VEuPathDB" id="VectorBase:CPIJ000007"/>
<accession>B0VZ32</accession>
<evidence type="ECO:0000256" key="6">
    <source>
        <dbReference type="RuleBase" id="RU004453"/>
    </source>
</evidence>
<dbReference type="HOGENOM" id="CLU_528131_0_0_1"/>
<dbReference type="Gene3D" id="3.20.20.80">
    <property type="entry name" value="Glycosidases"/>
    <property type="match status" value="1"/>
</dbReference>
<feature type="domain" description="GH18" evidence="8">
    <location>
        <begin position="23"/>
        <end position="395"/>
    </location>
</feature>
<dbReference type="PROSITE" id="PS51910">
    <property type="entry name" value="GH18_2"/>
    <property type="match status" value="1"/>
</dbReference>
<dbReference type="InterPro" id="IPR001223">
    <property type="entry name" value="Glyco_hydro18_cat"/>
</dbReference>
<feature type="compositionally biased region" description="Basic and acidic residues" evidence="7">
    <location>
        <begin position="458"/>
        <end position="475"/>
    </location>
</feature>
<dbReference type="VEuPathDB" id="VectorBase:CQUJHB004963"/>
<keyword evidence="2 5" id="KW-0378">Hydrolase</keyword>
<dbReference type="eggNOG" id="KOG2806">
    <property type="taxonomic scope" value="Eukaryota"/>
</dbReference>
<dbReference type="OrthoDB" id="73875at2759"/>
<dbReference type="InterPro" id="IPR017853">
    <property type="entry name" value="GH"/>
</dbReference>
<name>B0VZ32_CULQU</name>
<evidence type="ECO:0000313" key="10">
    <source>
        <dbReference type="EnsemblMetazoa" id="CPIJ000007-PA"/>
    </source>
</evidence>
<dbReference type="CDD" id="cd02872">
    <property type="entry name" value="GH18_chitolectin_chitotriosidase"/>
    <property type="match status" value="1"/>
</dbReference>
<dbReference type="InterPro" id="IPR001579">
    <property type="entry name" value="Glyco_hydro_18_chit_AS"/>
</dbReference>
<evidence type="ECO:0000313" key="9">
    <source>
        <dbReference type="EMBL" id="EDS25630.1"/>
    </source>
</evidence>
<dbReference type="OMA" id="VILIVEC"/>
<dbReference type="GO" id="GO:0006032">
    <property type="term" value="P:chitin catabolic process"/>
    <property type="evidence" value="ECO:0007669"/>
    <property type="project" value="UniProtKB-ARBA"/>
</dbReference>
<dbReference type="SUPFAM" id="SSF54556">
    <property type="entry name" value="Chitinase insertion domain"/>
    <property type="match status" value="1"/>
</dbReference>
<dbReference type="GO" id="GO:0005576">
    <property type="term" value="C:extracellular region"/>
    <property type="evidence" value="ECO:0007669"/>
    <property type="project" value="TreeGrafter"/>
</dbReference>
<dbReference type="Gene3D" id="3.10.50.10">
    <property type="match status" value="1"/>
</dbReference>
<keyword evidence="3" id="KW-1015">Disulfide bond</keyword>
<dbReference type="InterPro" id="IPR050314">
    <property type="entry name" value="Glycosyl_Hydrlase_18"/>
</dbReference>
<reference evidence="9" key="1">
    <citation type="submission" date="2007-03" db="EMBL/GenBank/DDBJ databases">
        <title>Annotation of Culex pipiens quinquefasciatus.</title>
        <authorList>
            <consortium name="The Broad Institute Genome Sequencing Platform"/>
            <person name="Atkinson P.W."/>
            <person name="Hemingway J."/>
            <person name="Christensen B.M."/>
            <person name="Higgs S."/>
            <person name="Kodira C."/>
            <person name="Hannick L."/>
            <person name="Megy K."/>
            <person name="O'Leary S."/>
            <person name="Pearson M."/>
            <person name="Haas B.J."/>
            <person name="Mauceli E."/>
            <person name="Wortman J.R."/>
            <person name="Lee N.H."/>
            <person name="Guigo R."/>
            <person name="Stanke M."/>
            <person name="Alvarado L."/>
            <person name="Amedeo P."/>
            <person name="Antoine C.H."/>
            <person name="Arensburger P."/>
            <person name="Bidwell S.L."/>
            <person name="Crawford M."/>
            <person name="Camaro F."/>
            <person name="Devon K."/>
            <person name="Engels R."/>
            <person name="Hammond M."/>
            <person name="Howarth C."/>
            <person name="Koehrsen M."/>
            <person name="Lawson D."/>
            <person name="Montgomery P."/>
            <person name="Nene V."/>
            <person name="Nusbaum C."/>
            <person name="Puiu D."/>
            <person name="Romero-Severson J."/>
            <person name="Severson D.W."/>
            <person name="Shumway M."/>
            <person name="Sisk P."/>
            <person name="Stolte C."/>
            <person name="Zeng Q."/>
            <person name="Eisenstadt E."/>
            <person name="Fraser-Liggett C."/>
            <person name="Strausberg R."/>
            <person name="Galagan J."/>
            <person name="Birren B."/>
            <person name="Collins F.H."/>
        </authorList>
    </citation>
    <scope>NUCLEOTIDE SEQUENCE [LARGE SCALE GENOMIC DNA]</scope>
    <source>
        <strain evidence="9">JHB</strain>
    </source>
</reference>
<evidence type="ECO:0000256" key="5">
    <source>
        <dbReference type="RuleBase" id="RU000489"/>
    </source>
</evidence>
<evidence type="ECO:0000256" key="7">
    <source>
        <dbReference type="SAM" id="MobiDB-lite"/>
    </source>
</evidence>
<dbReference type="EMBL" id="DS231813">
    <property type="protein sequence ID" value="EDS25630.1"/>
    <property type="molecule type" value="Genomic_DNA"/>
</dbReference>
<dbReference type="AlphaFoldDB" id="B0VZ32"/>
<dbReference type="Proteomes" id="UP000002320">
    <property type="component" value="Unassembled WGS sequence"/>
</dbReference>
<reference evidence="10" key="2">
    <citation type="submission" date="2021-02" db="UniProtKB">
        <authorList>
            <consortium name="EnsemblMetazoa"/>
        </authorList>
    </citation>
    <scope>IDENTIFICATION</scope>
    <source>
        <strain evidence="10">JHB</strain>
    </source>
</reference>
<keyword evidence="1" id="KW-0732">Signal</keyword>
<protein>
    <submittedName>
        <fullName evidence="9 10">Chitinase</fullName>
    </submittedName>
</protein>
<sequence length="516" mass="56536">MTTALCPTVSPVRENMRSHKDVENVVCYYATWATYRPGDGKFDVENIDPNLCTHLMYAFFGLKPDGTVDFIDTWNDLPVNGGLNAIARFNNLKRKNPSLKTLAAIGGWNFGSATFSMIAKSATLRSKFATEARAFCQKFGFDGIDIDWEYPAQQDGDPSVDKANFVLLLKDLKTELKKYGLLLTVAVGAAESSASQSYDIPQISNNVDFINLMEYDFHMASEGVTGHNAPLKARSAELNTWKNELNVYSSVQYWLSKGAPASKLNLGMPLYGHTFTLASASNNGVGAPVTGPGVKGPYTRADGTLGYNEICERKLTGTWKEVFDNEQMVPYAYSGNQWIGYDNVKSITEKQHSCSPVPTNTKIRHDVRRSSVADDATTTSTTPTSSSSSSSSRSTSVSSDSTSASARSESTTPLLVTGSDLVHGSPATTDFIKLAEIFEDSVEANGKVKAKRDVPLRGVDEHENGDSLSFKPEHNENEDDLAVAETHLFRPLFKYKSINSERRHIRQPTVTSTTTK</sequence>
<comment type="similarity">
    <text evidence="6">Belongs to the glycosyl hydrolase 18 family.</text>
</comment>